<dbReference type="Proteomes" id="UP001066276">
    <property type="component" value="Chromosome 12"/>
</dbReference>
<dbReference type="EMBL" id="JANPWB010000016">
    <property type="protein sequence ID" value="KAJ1082960.1"/>
    <property type="molecule type" value="Genomic_DNA"/>
</dbReference>
<name>A0AAV7KXN1_PLEWA</name>
<dbReference type="AlphaFoldDB" id="A0AAV7KXN1"/>
<proteinExistence type="predicted"/>
<gene>
    <name evidence="1" type="ORF">NDU88_003121</name>
</gene>
<reference evidence="1" key="1">
    <citation type="journal article" date="2022" name="bioRxiv">
        <title>Sequencing and chromosome-scale assembly of the giantPleurodeles waltlgenome.</title>
        <authorList>
            <person name="Brown T."/>
            <person name="Elewa A."/>
            <person name="Iarovenko S."/>
            <person name="Subramanian E."/>
            <person name="Araus A.J."/>
            <person name="Petzold A."/>
            <person name="Susuki M."/>
            <person name="Suzuki K.-i.T."/>
            <person name="Hayashi T."/>
            <person name="Toyoda A."/>
            <person name="Oliveira C."/>
            <person name="Osipova E."/>
            <person name="Leigh N.D."/>
            <person name="Simon A."/>
            <person name="Yun M.H."/>
        </authorList>
    </citation>
    <scope>NUCLEOTIDE SEQUENCE</scope>
    <source>
        <strain evidence="1">20211129_DDA</strain>
        <tissue evidence="1">Liver</tissue>
    </source>
</reference>
<protein>
    <submittedName>
        <fullName evidence="1">Uncharacterized protein</fullName>
    </submittedName>
</protein>
<organism evidence="1 2">
    <name type="scientific">Pleurodeles waltl</name>
    <name type="common">Iberian ribbed newt</name>
    <dbReference type="NCBI Taxonomy" id="8319"/>
    <lineage>
        <taxon>Eukaryota</taxon>
        <taxon>Metazoa</taxon>
        <taxon>Chordata</taxon>
        <taxon>Craniata</taxon>
        <taxon>Vertebrata</taxon>
        <taxon>Euteleostomi</taxon>
        <taxon>Amphibia</taxon>
        <taxon>Batrachia</taxon>
        <taxon>Caudata</taxon>
        <taxon>Salamandroidea</taxon>
        <taxon>Salamandridae</taxon>
        <taxon>Pleurodelinae</taxon>
        <taxon>Pleurodeles</taxon>
    </lineage>
</organism>
<evidence type="ECO:0000313" key="2">
    <source>
        <dbReference type="Proteomes" id="UP001066276"/>
    </source>
</evidence>
<sequence>MLCERAAAVSFIPLWGGDRFRPRTEVSVFSCSARRSARLLRRPAPPPRPCQDGRRQHLSSFLHRFFSVRFFSGDRCSRLTVIPRSLFLICRRSQGHINSTISGGP</sequence>
<evidence type="ECO:0000313" key="1">
    <source>
        <dbReference type="EMBL" id="KAJ1082960.1"/>
    </source>
</evidence>
<comment type="caution">
    <text evidence="1">The sequence shown here is derived from an EMBL/GenBank/DDBJ whole genome shotgun (WGS) entry which is preliminary data.</text>
</comment>
<keyword evidence="2" id="KW-1185">Reference proteome</keyword>
<accession>A0AAV7KXN1</accession>